<evidence type="ECO:0000256" key="2">
    <source>
        <dbReference type="ARBA" id="ARBA00022692"/>
    </source>
</evidence>
<feature type="transmembrane region" description="Helical" evidence="7">
    <location>
        <begin position="255"/>
        <end position="277"/>
    </location>
</feature>
<dbReference type="AlphaFoldDB" id="A0AB39KY89"/>
<gene>
    <name evidence="7 9" type="primary">mltG</name>
    <name evidence="9" type="ORF">AB5L97_10060</name>
</gene>
<organism evidence="9">
    <name type="scientific">Sinomonas puerhi</name>
    <dbReference type="NCBI Taxonomy" id="3238584"/>
    <lineage>
        <taxon>Bacteria</taxon>
        <taxon>Bacillati</taxon>
        <taxon>Actinomycetota</taxon>
        <taxon>Actinomycetes</taxon>
        <taxon>Micrococcales</taxon>
        <taxon>Micrococcaceae</taxon>
        <taxon>Sinomonas</taxon>
    </lineage>
</organism>
<comment type="similarity">
    <text evidence="7">Belongs to the transglycosylase MltG family.</text>
</comment>
<keyword evidence="6 7" id="KW-0961">Cell wall biogenesis/degradation</keyword>
<dbReference type="HAMAP" id="MF_02065">
    <property type="entry name" value="MltG"/>
    <property type="match status" value="1"/>
</dbReference>
<comment type="function">
    <text evidence="7">Functions as a peptidoglycan terminase that cleaves nascent peptidoglycan strands endolytically to terminate their elongation.</text>
</comment>
<keyword evidence="3 7" id="KW-1133">Transmembrane helix</keyword>
<dbReference type="Pfam" id="PF02618">
    <property type="entry name" value="YceG"/>
    <property type="match status" value="1"/>
</dbReference>
<keyword evidence="1 7" id="KW-1003">Cell membrane</keyword>
<feature type="region of interest" description="Disordered" evidence="8">
    <location>
        <begin position="105"/>
        <end position="126"/>
    </location>
</feature>
<keyword evidence="2 7" id="KW-0812">Transmembrane</keyword>
<dbReference type="GO" id="GO:0071555">
    <property type="term" value="P:cell wall organization"/>
    <property type="evidence" value="ECO:0007669"/>
    <property type="project" value="UniProtKB-KW"/>
</dbReference>
<evidence type="ECO:0000256" key="6">
    <source>
        <dbReference type="ARBA" id="ARBA00023316"/>
    </source>
</evidence>
<dbReference type="GO" id="GO:0005886">
    <property type="term" value="C:plasma membrane"/>
    <property type="evidence" value="ECO:0007669"/>
    <property type="project" value="UniProtKB-SubCell"/>
</dbReference>
<dbReference type="RefSeq" id="WP_369044612.1">
    <property type="nucleotide sequence ID" value="NZ_CP163302.1"/>
</dbReference>
<name>A0AB39KY89_9MICC</name>
<feature type="compositionally biased region" description="Low complexity" evidence="8">
    <location>
        <begin position="22"/>
        <end position="43"/>
    </location>
</feature>
<evidence type="ECO:0000256" key="4">
    <source>
        <dbReference type="ARBA" id="ARBA00023136"/>
    </source>
</evidence>
<dbReference type="PANTHER" id="PTHR30518">
    <property type="entry name" value="ENDOLYTIC MUREIN TRANSGLYCOSYLASE"/>
    <property type="match status" value="1"/>
</dbReference>
<comment type="subcellular location">
    <subcellularLocation>
        <location evidence="7">Cell membrane</location>
        <topology evidence="7">Single-pass membrane protein</topology>
    </subcellularLocation>
</comment>
<evidence type="ECO:0000313" key="9">
    <source>
        <dbReference type="EMBL" id="XDP43672.1"/>
    </source>
</evidence>
<reference evidence="9" key="1">
    <citation type="submission" date="2024-07" db="EMBL/GenBank/DDBJ databases">
        <authorList>
            <person name="fu j."/>
        </authorList>
    </citation>
    <scope>NUCLEOTIDE SEQUENCE</scope>
    <source>
        <strain evidence="9">P10A9</strain>
    </source>
</reference>
<keyword evidence="4 7" id="KW-0472">Membrane</keyword>
<evidence type="ECO:0000256" key="8">
    <source>
        <dbReference type="SAM" id="MobiDB-lite"/>
    </source>
</evidence>
<feature type="compositionally biased region" description="Low complexity" evidence="8">
    <location>
        <begin position="54"/>
        <end position="66"/>
    </location>
</feature>
<feature type="compositionally biased region" description="Low complexity" evidence="8">
    <location>
        <begin position="109"/>
        <end position="126"/>
    </location>
</feature>
<dbReference type="GO" id="GO:0008932">
    <property type="term" value="F:lytic endotransglycosylase activity"/>
    <property type="evidence" value="ECO:0007669"/>
    <property type="project" value="UniProtKB-UniRule"/>
</dbReference>
<dbReference type="PANTHER" id="PTHR30518:SF2">
    <property type="entry name" value="ENDOLYTIC MUREIN TRANSGLYCOSYLASE"/>
    <property type="match status" value="1"/>
</dbReference>
<dbReference type="KEGG" id="spue:AB5L97_10060"/>
<keyword evidence="5 7" id="KW-0456">Lyase</keyword>
<dbReference type="NCBIfam" id="TIGR00247">
    <property type="entry name" value="endolytic transglycosylase MltG"/>
    <property type="match status" value="1"/>
</dbReference>
<feature type="region of interest" description="Disordered" evidence="8">
    <location>
        <begin position="1"/>
        <end position="80"/>
    </location>
</feature>
<dbReference type="Gene3D" id="3.30.1490.480">
    <property type="entry name" value="Endolytic murein transglycosylase"/>
    <property type="match status" value="1"/>
</dbReference>
<dbReference type="InterPro" id="IPR003770">
    <property type="entry name" value="MLTG-like"/>
</dbReference>
<dbReference type="EC" id="4.2.2.29" evidence="7"/>
<proteinExistence type="inferred from homology"/>
<accession>A0AB39KY89</accession>
<evidence type="ECO:0000256" key="3">
    <source>
        <dbReference type="ARBA" id="ARBA00022989"/>
    </source>
</evidence>
<evidence type="ECO:0000256" key="5">
    <source>
        <dbReference type="ARBA" id="ARBA00023239"/>
    </source>
</evidence>
<dbReference type="GO" id="GO:0009252">
    <property type="term" value="P:peptidoglycan biosynthetic process"/>
    <property type="evidence" value="ECO:0007669"/>
    <property type="project" value="UniProtKB-UniRule"/>
</dbReference>
<protein>
    <recommendedName>
        <fullName evidence="7">Endolytic murein transglycosylase</fullName>
        <ecNumber evidence="7">4.2.2.29</ecNumber>
    </recommendedName>
    <alternativeName>
        <fullName evidence="7">Peptidoglycan lytic transglycosylase</fullName>
    </alternativeName>
    <alternativeName>
        <fullName evidence="7">Peptidoglycan polymerization terminase</fullName>
    </alternativeName>
</protein>
<evidence type="ECO:0000256" key="7">
    <source>
        <dbReference type="HAMAP-Rule" id="MF_02065"/>
    </source>
</evidence>
<comment type="catalytic activity">
    <reaction evidence="7">
        <text>a peptidoglycan chain = a peptidoglycan chain with N-acetyl-1,6-anhydromuramyl-[peptide] at the reducing end + a peptidoglycan chain with N-acetylglucosamine at the non-reducing end.</text>
        <dbReference type="EC" id="4.2.2.29"/>
    </reaction>
</comment>
<sequence length="598" mass="62193">MGEGTGQHGIHGRRRARSFETAPAPADLASAAKASVAPGDAASLQPTSAAMGWGSYPPSAGSGSPAYSPPSPVALADAGAPSILPTPVPAGRTAAVEAFPALSEREDSSFAAPSSEPAASPGSPVEPAATAYFPAVPEAQPATRPVRRVPASEDAPIVRNVFPAAAQAFARDSAIAVAEPEPEHATVHPWDTYNDTYHEPALAEPADLHEDLPPLDSAHYAHPAEETHPFDDSHAVFGDPVVAKAAPRRRRRFRVIIGLTLALALFVGAVLLGVQFLKPILGLDKVKDFPGPGTGSVVVTVQPGSGPAAVASTLEKQDVIADSATFLKAFAAAGGSLHPGDYTFKKEMTSAAAAQILTGSSNDKVIYFALNAGMRVGESLDAIAQAASVNRKDLDALNAKPVDFGLPAKAKSLEGYLAPGEYRFPVGTSAKDILTKLVSTTLDTLKAAGVTDPDKQYDVLTVASIVQAEGGQADYGNVAGAIYNRLKPNPETNGLIQSDATVTYGLGKKSYHITDAEKADASNPYNTYQHTGLPAGPIGSPGTKALNAAANPTPNNYLYWVTVNLDTGETKFSSTYAQHQIYAQQYQQWCQANAGKCQ</sequence>
<evidence type="ECO:0000256" key="1">
    <source>
        <dbReference type="ARBA" id="ARBA00022475"/>
    </source>
</evidence>
<dbReference type="EMBL" id="CP163302">
    <property type="protein sequence ID" value="XDP43672.1"/>
    <property type="molecule type" value="Genomic_DNA"/>
</dbReference>
<feature type="site" description="Important for catalytic activity" evidence="7">
    <location>
        <position position="469"/>
    </location>
</feature>